<accession>A0A3P8CVC0</accession>
<reference evidence="4" key="2">
    <citation type="submission" date="2019-09" db="UniProtKB">
        <authorList>
            <consortium name="WormBaseParasite"/>
        </authorList>
    </citation>
    <scope>IDENTIFICATION</scope>
</reference>
<dbReference type="OrthoDB" id="10672611at2759"/>
<dbReference type="EMBL" id="UZAH01032761">
    <property type="protein sequence ID" value="VDP23764.1"/>
    <property type="molecule type" value="Genomic_DNA"/>
</dbReference>
<evidence type="ECO:0000256" key="1">
    <source>
        <dbReference type="SAM" id="MobiDB-lite"/>
    </source>
</evidence>
<proteinExistence type="predicted"/>
<sequence length="504" mass="56191">MMYGLRAALEATASVDDVDVDSFRVNSDVYKMPDSCEEMNTYERCSTSPTMSAAPHTSTMDQSYACDEQMSDWPVEDIYFELNNHRSLPTSSAIRKVTTQKRRDPCEQIKKEMYDMYVLGATVQEPTNCQRATWQRVDVATATAQTMPASKPTPIRSVKPFKFVAAPKALVAETMESTAGYTATKGASKYKQVNAVNGNLCGLAKRIVARTRYFFQLFSKEFERYNKTPTGPFHDPDQLTSHATGISLDIIRQCVNPTLKATCASECSLQTKDKRNNRLSTSEGINRVRIRPLSQKEEPSVVIKATYPNEKEATRKSVKANVGIAACIPQEDQNLNVQQKKQNAAEGAGGSGMAVIEKETDEEIDDTVHRRTSARIHDQEKLFYGETRRRCAKIVKIKPSSSAQAVPEDGDAVAADTGKLREDADCPSQRRMPLRSRRPPRAFSPIQKRRGGLLVLGKSPLSSVSHRLKIVPKNPTKDAPCIDLVKIELERLGSPHEQRPFRQP</sequence>
<feature type="region of interest" description="Disordered" evidence="1">
    <location>
        <begin position="423"/>
        <end position="444"/>
    </location>
</feature>
<dbReference type="Proteomes" id="UP000050761">
    <property type="component" value="Unassembled WGS sequence"/>
</dbReference>
<evidence type="ECO:0000313" key="4">
    <source>
        <dbReference type="WBParaSite" id="HPBE_0002118601-mRNA-1"/>
    </source>
</evidence>
<evidence type="ECO:0000313" key="3">
    <source>
        <dbReference type="Proteomes" id="UP000050761"/>
    </source>
</evidence>
<reference evidence="2 3" key="1">
    <citation type="submission" date="2018-11" db="EMBL/GenBank/DDBJ databases">
        <authorList>
            <consortium name="Pathogen Informatics"/>
        </authorList>
    </citation>
    <scope>NUCLEOTIDE SEQUENCE [LARGE SCALE GENOMIC DNA]</scope>
</reference>
<name>A0A3P8CVC0_HELPZ</name>
<dbReference type="WBParaSite" id="HPBE_0002118601-mRNA-1">
    <property type="protein sequence ID" value="HPBE_0002118601-mRNA-1"/>
    <property type="gene ID" value="HPBE_0002118601"/>
</dbReference>
<organism evidence="2">
    <name type="scientific">Heligmosomoides polygyrus</name>
    <name type="common">Parasitic roundworm</name>
    <dbReference type="NCBI Taxonomy" id="6339"/>
    <lineage>
        <taxon>Eukaryota</taxon>
        <taxon>Metazoa</taxon>
        <taxon>Ecdysozoa</taxon>
        <taxon>Nematoda</taxon>
        <taxon>Chromadorea</taxon>
        <taxon>Rhabditida</taxon>
        <taxon>Rhabditina</taxon>
        <taxon>Rhabditomorpha</taxon>
        <taxon>Strongyloidea</taxon>
        <taxon>Heligmosomidae</taxon>
        <taxon>Heligmosomoides</taxon>
    </lineage>
</organism>
<dbReference type="AlphaFoldDB" id="A0A3P8CVC0"/>
<gene>
    <name evidence="2" type="ORF">HPBE_LOCUS21185</name>
</gene>
<keyword evidence="3" id="KW-1185">Reference proteome</keyword>
<protein>
    <submittedName>
        <fullName evidence="4">PH domain-containing protein</fullName>
    </submittedName>
</protein>
<evidence type="ECO:0000313" key="2">
    <source>
        <dbReference type="EMBL" id="VDP23764.1"/>
    </source>
</evidence>